<comment type="caution">
    <text evidence="1">The sequence shown here is derived from an EMBL/GenBank/DDBJ whole genome shotgun (WGS) entry which is preliminary data.</text>
</comment>
<keyword evidence="2" id="KW-1185">Reference proteome</keyword>
<protein>
    <submittedName>
        <fullName evidence="1">HEPN domain-containing protein</fullName>
    </submittedName>
</protein>
<dbReference type="GeneID" id="93225802"/>
<evidence type="ECO:0000313" key="2">
    <source>
        <dbReference type="Proteomes" id="UP001216057"/>
    </source>
</evidence>
<evidence type="ECO:0000313" key="1">
    <source>
        <dbReference type="EMBL" id="MDG2946082.1"/>
    </source>
</evidence>
<sequence>MCLLKITENLTALFQEKKNAKLLNDDFSLRIHRSLSWLRKAAETEDLDTKFIYLWIAFNAAYARELNNMGTKDRVVFNEFLLRICAHDEAQKIYHLIWAKFTGSIRLLTSNKYVFQPFWDFHNQKISEEEYGKARNKDREKLLLSFKTKNTERLLSVLFERLYTLRNQILHGGATFNSRVNRDQIRDSNDILTSLIPTMLEIMLRNHNAIDWGKPFYPVVN</sequence>
<gene>
    <name evidence="1" type="ORF">P7M32_06525</name>
</gene>
<name>A0ABT6EV73_9PAST</name>
<organism evidence="1 2">
    <name type="scientific">Exercitatus varius</name>
    <dbReference type="NCBI Taxonomy" id="67857"/>
    <lineage>
        <taxon>Bacteria</taxon>
        <taxon>Pseudomonadati</taxon>
        <taxon>Pseudomonadota</taxon>
        <taxon>Gammaproteobacteria</taxon>
        <taxon>Pasteurellales</taxon>
        <taxon>Pasteurellaceae</taxon>
        <taxon>Exercitatus</taxon>
    </lineage>
</organism>
<reference evidence="1 2" key="1">
    <citation type="submission" date="2023-03" db="EMBL/GenBank/DDBJ databases">
        <title>Classification of Bisgaard taxon 6 and taxon 10 as Exercitatus varius gen. nov., spec. nov.</title>
        <authorList>
            <person name="Christensen H."/>
        </authorList>
    </citation>
    <scope>NUCLEOTIDE SEQUENCE [LARGE SCALE GENOMIC DNA]</scope>
    <source>
        <strain evidence="1 2">23350_01</strain>
    </source>
</reference>
<dbReference type="RefSeq" id="WP_317482805.1">
    <property type="nucleotide sequence ID" value="NZ_JARQTO010000001.1"/>
</dbReference>
<dbReference type="EMBL" id="JARQTX010000006">
    <property type="protein sequence ID" value="MDG2946082.1"/>
    <property type="molecule type" value="Genomic_DNA"/>
</dbReference>
<proteinExistence type="predicted"/>
<accession>A0ABT6EV73</accession>
<dbReference type="Proteomes" id="UP001216057">
    <property type="component" value="Unassembled WGS sequence"/>
</dbReference>